<gene>
    <name evidence="1" type="ORF">BN2475_40088</name>
</gene>
<dbReference type="AlphaFoldDB" id="A0A1N7RJJ1"/>
<dbReference type="Proteomes" id="UP000187012">
    <property type="component" value="Unassembled WGS sequence"/>
</dbReference>
<sequence>MIAADADEISFFYDAPAAIVLIHDGEPMYFFANRAVLTPDGHMIPTAADGTRAMRPHVVVDTSGVLETMFIGEWTAEEEARLRVAVSALENFLALKPEGNA</sequence>
<evidence type="ECO:0000313" key="2">
    <source>
        <dbReference type="Proteomes" id="UP000187012"/>
    </source>
</evidence>
<keyword evidence="2" id="KW-1185">Reference proteome</keyword>
<accession>A0A1N7RJJ1</accession>
<reference evidence="1 2" key="1">
    <citation type="submission" date="2016-12" db="EMBL/GenBank/DDBJ databases">
        <authorList>
            <person name="Song W.-J."/>
            <person name="Kurnit D.M."/>
        </authorList>
    </citation>
    <scope>NUCLEOTIDE SEQUENCE [LARGE SCALE GENOMIC DNA]</scope>
    <source>
        <strain evidence="1 2">STM7296</strain>
    </source>
</reference>
<dbReference type="STRING" id="1247936.BN2475_40088"/>
<evidence type="ECO:0000313" key="1">
    <source>
        <dbReference type="EMBL" id="SIT35273.1"/>
    </source>
</evidence>
<proteinExistence type="predicted"/>
<name>A0A1N7RJJ1_9BURK</name>
<protein>
    <submittedName>
        <fullName evidence="1">Uncharacterized protein</fullName>
    </submittedName>
</protein>
<dbReference type="EMBL" id="CYGX02000004">
    <property type="protein sequence ID" value="SIT35273.1"/>
    <property type="molecule type" value="Genomic_DNA"/>
</dbReference>
<organism evidence="1 2">
    <name type="scientific">Paraburkholderia ribeironis</name>
    <dbReference type="NCBI Taxonomy" id="1247936"/>
    <lineage>
        <taxon>Bacteria</taxon>
        <taxon>Pseudomonadati</taxon>
        <taxon>Pseudomonadota</taxon>
        <taxon>Betaproteobacteria</taxon>
        <taxon>Burkholderiales</taxon>
        <taxon>Burkholderiaceae</taxon>
        <taxon>Paraburkholderia</taxon>
    </lineage>
</organism>
<dbReference type="RefSeq" id="WP_094777743.1">
    <property type="nucleotide sequence ID" value="NZ_CYGX02000004.1"/>
</dbReference>